<gene>
    <name evidence="3" type="ORF">DC045_10105</name>
</gene>
<name>A0A352IT70_9GAMM</name>
<dbReference type="SUPFAM" id="SSF54211">
    <property type="entry name" value="Ribosomal protein S5 domain 2-like"/>
    <property type="match status" value="1"/>
</dbReference>
<dbReference type="GO" id="GO:0006402">
    <property type="term" value="P:mRNA catabolic process"/>
    <property type="evidence" value="ECO:0007669"/>
    <property type="project" value="InterPro"/>
</dbReference>
<dbReference type="EMBL" id="DNNA01000157">
    <property type="protein sequence ID" value="HBC34653.1"/>
    <property type="molecule type" value="Genomic_DNA"/>
</dbReference>
<accession>A0A352IT70</accession>
<dbReference type="InterPro" id="IPR020568">
    <property type="entry name" value="Ribosomal_Su5_D2-typ_SF"/>
</dbReference>
<feature type="domain" description="Exoribonuclease phosphorolytic" evidence="2">
    <location>
        <begin position="15"/>
        <end position="57"/>
    </location>
</feature>
<dbReference type="GO" id="GO:0000175">
    <property type="term" value="F:3'-5'-RNA exonuclease activity"/>
    <property type="evidence" value="ECO:0007669"/>
    <property type="project" value="TreeGrafter"/>
</dbReference>
<reference evidence="3 4" key="1">
    <citation type="journal article" date="2018" name="Nat. Biotechnol.">
        <title>A standardized bacterial taxonomy based on genome phylogeny substantially revises the tree of life.</title>
        <authorList>
            <person name="Parks D.H."/>
            <person name="Chuvochina M."/>
            <person name="Waite D.W."/>
            <person name="Rinke C."/>
            <person name="Skarshewski A."/>
            <person name="Chaumeil P.A."/>
            <person name="Hugenholtz P."/>
        </authorList>
    </citation>
    <scope>NUCLEOTIDE SEQUENCE [LARGE SCALE GENOMIC DNA]</scope>
    <source>
        <strain evidence="3">UBA9380</strain>
    </source>
</reference>
<sequence length="59" mass="6234">MDLKPFKKSFELGGKTVTLETGRIARQATGSVLVTVDDISVLGTVVGAKEAKPGQPFFP</sequence>
<dbReference type="InterPro" id="IPR001247">
    <property type="entry name" value="ExoRNase_PH_dom1"/>
</dbReference>
<proteinExistence type="predicted"/>
<evidence type="ECO:0000256" key="1">
    <source>
        <dbReference type="ARBA" id="ARBA00022884"/>
    </source>
</evidence>
<evidence type="ECO:0000259" key="2">
    <source>
        <dbReference type="Pfam" id="PF01138"/>
    </source>
</evidence>
<evidence type="ECO:0000313" key="3">
    <source>
        <dbReference type="EMBL" id="HBC34653.1"/>
    </source>
</evidence>
<organism evidence="3 4">
    <name type="scientific">Marinobacter adhaerens</name>
    <dbReference type="NCBI Taxonomy" id="1033846"/>
    <lineage>
        <taxon>Bacteria</taxon>
        <taxon>Pseudomonadati</taxon>
        <taxon>Pseudomonadota</taxon>
        <taxon>Gammaproteobacteria</taxon>
        <taxon>Pseudomonadales</taxon>
        <taxon>Marinobacteraceae</taxon>
        <taxon>Marinobacter</taxon>
    </lineage>
</organism>
<dbReference type="Proteomes" id="UP000263489">
    <property type="component" value="Unassembled WGS sequence"/>
</dbReference>
<dbReference type="GO" id="GO:0005829">
    <property type="term" value="C:cytosol"/>
    <property type="evidence" value="ECO:0007669"/>
    <property type="project" value="TreeGrafter"/>
</dbReference>
<keyword evidence="1" id="KW-0694">RNA-binding</keyword>
<dbReference type="GO" id="GO:0004654">
    <property type="term" value="F:polyribonucleotide nucleotidyltransferase activity"/>
    <property type="evidence" value="ECO:0007669"/>
    <property type="project" value="InterPro"/>
</dbReference>
<dbReference type="GO" id="GO:0003723">
    <property type="term" value="F:RNA binding"/>
    <property type="evidence" value="ECO:0007669"/>
    <property type="project" value="UniProtKB-KW"/>
</dbReference>
<dbReference type="Gene3D" id="3.30.230.70">
    <property type="entry name" value="GHMP Kinase, N-terminal domain"/>
    <property type="match status" value="1"/>
</dbReference>
<dbReference type="PANTHER" id="PTHR11252:SF0">
    <property type="entry name" value="POLYRIBONUCLEOTIDE NUCLEOTIDYLTRANSFERASE 1, MITOCHONDRIAL"/>
    <property type="match status" value="1"/>
</dbReference>
<dbReference type="AlphaFoldDB" id="A0A352IT70"/>
<dbReference type="PANTHER" id="PTHR11252">
    <property type="entry name" value="POLYRIBONUCLEOTIDE NUCLEOTIDYLTRANSFERASE"/>
    <property type="match status" value="1"/>
</dbReference>
<comment type="caution">
    <text evidence="3">The sequence shown here is derived from an EMBL/GenBank/DDBJ whole genome shotgun (WGS) entry which is preliminary data.</text>
</comment>
<feature type="non-terminal residue" evidence="3">
    <location>
        <position position="59"/>
    </location>
</feature>
<dbReference type="Pfam" id="PF01138">
    <property type="entry name" value="RNase_PH"/>
    <property type="match status" value="1"/>
</dbReference>
<evidence type="ECO:0000313" key="4">
    <source>
        <dbReference type="Proteomes" id="UP000263489"/>
    </source>
</evidence>
<dbReference type="InterPro" id="IPR027408">
    <property type="entry name" value="PNPase/RNase_PH_dom_sf"/>
</dbReference>
<dbReference type="InterPro" id="IPR012162">
    <property type="entry name" value="PNPase"/>
</dbReference>
<protein>
    <recommendedName>
        <fullName evidence="2">Exoribonuclease phosphorolytic domain-containing protein</fullName>
    </recommendedName>
</protein>